<protein>
    <submittedName>
        <fullName evidence="1">Uncharacterized protein</fullName>
    </submittedName>
</protein>
<gene>
    <name evidence="1" type="ORF">LCGC14_2345740</name>
</gene>
<organism evidence="1">
    <name type="scientific">marine sediment metagenome</name>
    <dbReference type="NCBI Taxonomy" id="412755"/>
    <lineage>
        <taxon>unclassified sequences</taxon>
        <taxon>metagenomes</taxon>
        <taxon>ecological metagenomes</taxon>
    </lineage>
</organism>
<name>A0A0F9CAL0_9ZZZZ</name>
<sequence>MQDTPDLTTWTCQQCKRTILMPTEPTKHDAYLEAIMRIREHRLGHLIVKLDGASDAELLAMCEDEPATLPVSPVPVGGIMDWPMQEVGADPVDADDVAPVLAGITTLLEADLPRARRVWYPIREDGSFNR</sequence>
<reference evidence="1" key="1">
    <citation type="journal article" date="2015" name="Nature">
        <title>Complex archaea that bridge the gap between prokaryotes and eukaryotes.</title>
        <authorList>
            <person name="Spang A."/>
            <person name="Saw J.H."/>
            <person name="Jorgensen S.L."/>
            <person name="Zaremba-Niedzwiedzka K."/>
            <person name="Martijn J."/>
            <person name="Lind A.E."/>
            <person name="van Eijk R."/>
            <person name="Schleper C."/>
            <person name="Guy L."/>
            <person name="Ettema T.J."/>
        </authorList>
    </citation>
    <scope>NUCLEOTIDE SEQUENCE</scope>
</reference>
<accession>A0A0F9CAL0</accession>
<proteinExistence type="predicted"/>
<comment type="caution">
    <text evidence="1">The sequence shown here is derived from an EMBL/GenBank/DDBJ whole genome shotgun (WGS) entry which is preliminary data.</text>
</comment>
<dbReference type="AlphaFoldDB" id="A0A0F9CAL0"/>
<evidence type="ECO:0000313" key="1">
    <source>
        <dbReference type="EMBL" id="KKL46423.1"/>
    </source>
</evidence>
<dbReference type="EMBL" id="LAZR01034036">
    <property type="protein sequence ID" value="KKL46423.1"/>
    <property type="molecule type" value="Genomic_DNA"/>
</dbReference>